<dbReference type="PRINTS" id="PR00412">
    <property type="entry name" value="EPOXHYDRLASE"/>
</dbReference>
<dbReference type="InterPro" id="IPR000639">
    <property type="entry name" value="Epox_hydrolase-like"/>
</dbReference>
<dbReference type="PANTHER" id="PTHR43329">
    <property type="entry name" value="EPOXIDE HYDROLASE"/>
    <property type="match status" value="1"/>
</dbReference>
<keyword evidence="5" id="KW-1185">Reference proteome</keyword>
<dbReference type="SUPFAM" id="SSF53474">
    <property type="entry name" value="alpha/beta-Hydrolases"/>
    <property type="match status" value="1"/>
</dbReference>
<proteinExistence type="inferred from homology"/>
<sequence length="319" mass="36287">MEEITHRFIKTNGITIHIAEQGSGPIVLLLHGFPEVWYTWRHQMPALAKAGFHAIAMDMRGYGESEAPVGVEQYTLFHVVGDIIGLLDALHVQQVFLVGHDWGSNIGWDVCRLRPDRIIAYVSVSVPFNVRAPDNSGINKAVAILGEGFYWNRFQEPGRAERDFASIGTKETLKRIIAGTFGRGIAPHNKELTTVFPVVQQLPPWFSEEDLEYYTKNFSRTGFTGPLNYYRNMHRNWELSSPWTNAPVHVKALFIAGKKDPVLQFPGVKKFVMGPRFRQMVPNLQNVIILEGYHFIHEEKPEKFNNELISFLTGLKSKL</sequence>
<evidence type="ECO:0000256" key="2">
    <source>
        <dbReference type="ARBA" id="ARBA00038334"/>
    </source>
</evidence>
<dbReference type="EMBL" id="OZ019906">
    <property type="protein sequence ID" value="CAK9203962.1"/>
    <property type="molecule type" value="Genomic_DNA"/>
</dbReference>
<evidence type="ECO:0000313" key="5">
    <source>
        <dbReference type="Proteomes" id="UP001497512"/>
    </source>
</evidence>
<accession>A0ABP0TSI1</accession>
<comment type="similarity">
    <text evidence="2">Belongs to the AB hydrolase superfamily. Epoxide hydrolase family.</text>
</comment>
<feature type="domain" description="AB hydrolase-1" evidence="3">
    <location>
        <begin position="25"/>
        <end position="301"/>
    </location>
</feature>
<evidence type="ECO:0000256" key="1">
    <source>
        <dbReference type="ARBA" id="ARBA00022801"/>
    </source>
</evidence>
<gene>
    <name evidence="4" type="ORF">CSSPTR1EN2_LOCUS7148</name>
</gene>
<dbReference type="Pfam" id="PF00561">
    <property type="entry name" value="Abhydrolase_1"/>
    <property type="match status" value="1"/>
</dbReference>
<dbReference type="InterPro" id="IPR029058">
    <property type="entry name" value="AB_hydrolase_fold"/>
</dbReference>
<dbReference type="InterPro" id="IPR000073">
    <property type="entry name" value="AB_hydrolase_1"/>
</dbReference>
<organism evidence="4 5">
    <name type="scientific">Sphagnum troendelagicum</name>
    <dbReference type="NCBI Taxonomy" id="128251"/>
    <lineage>
        <taxon>Eukaryota</taxon>
        <taxon>Viridiplantae</taxon>
        <taxon>Streptophyta</taxon>
        <taxon>Embryophyta</taxon>
        <taxon>Bryophyta</taxon>
        <taxon>Sphagnophytina</taxon>
        <taxon>Sphagnopsida</taxon>
        <taxon>Sphagnales</taxon>
        <taxon>Sphagnaceae</taxon>
        <taxon>Sphagnum</taxon>
    </lineage>
</organism>
<reference evidence="4" key="1">
    <citation type="submission" date="2024-02" db="EMBL/GenBank/DDBJ databases">
        <authorList>
            <consortium name="ELIXIR-Norway"/>
            <consortium name="Elixir Norway"/>
        </authorList>
    </citation>
    <scope>NUCLEOTIDE SEQUENCE</scope>
</reference>
<protein>
    <recommendedName>
        <fullName evidence="3">AB hydrolase-1 domain-containing protein</fullName>
    </recommendedName>
</protein>
<dbReference type="Gene3D" id="3.40.50.1820">
    <property type="entry name" value="alpha/beta hydrolase"/>
    <property type="match status" value="1"/>
</dbReference>
<dbReference type="Proteomes" id="UP001497512">
    <property type="component" value="Chromosome 14"/>
</dbReference>
<evidence type="ECO:0000259" key="3">
    <source>
        <dbReference type="Pfam" id="PF00561"/>
    </source>
</evidence>
<evidence type="ECO:0000313" key="4">
    <source>
        <dbReference type="EMBL" id="CAK9203962.1"/>
    </source>
</evidence>
<name>A0ABP0TSI1_9BRYO</name>
<keyword evidence="1" id="KW-0378">Hydrolase</keyword>